<proteinExistence type="predicted"/>
<keyword evidence="1" id="KW-0472">Membrane</keyword>
<keyword evidence="1" id="KW-0812">Transmembrane</keyword>
<evidence type="ECO:0000256" key="1">
    <source>
        <dbReference type="SAM" id="Phobius"/>
    </source>
</evidence>
<dbReference type="AlphaFoldDB" id="A0A3M7TAN0"/>
<dbReference type="Proteomes" id="UP000276133">
    <property type="component" value="Unassembled WGS sequence"/>
</dbReference>
<name>A0A3M7TAN0_BRAPC</name>
<gene>
    <name evidence="2" type="ORF">BpHYR1_007571</name>
</gene>
<organism evidence="2 3">
    <name type="scientific">Brachionus plicatilis</name>
    <name type="common">Marine rotifer</name>
    <name type="synonym">Brachionus muelleri</name>
    <dbReference type="NCBI Taxonomy" id="10195"/>
    <lineage>
        <taxon>Eukaryota</taxon>
        <taxon>Metazoa</taxon>
        <taxon>Spiralia</taxon>
        <taxon>Gnathifera</taxon>
        <taxon>Rotifera</taxon>
        <taxon>Eurotatoria</taxon>
        <taxon>Monogononta</taxon>
        <taxon>Pseudotrocha</taxon>
        <taxon>Ploima</taxon>
        <taxon>Brachionidae</taxon>
        <taxon>Brachionus</taxon>
    </lineage>
</organism>
<sequence>MKETWIGYDITKNSGRGSGVRVETNYVKPHSSVYTLVDMFRKEQKKSEENIVKLETGIRYKRKPKYILLDERINEKTIKFFSSLIGKIKKKILFAFTLFCSINLAFLNIAILSDPPTKHSKPKNFY</sequence>
<accession>A0A3M7TAN0</accession>
<dbReference type="OrthoDB" id="10067596at2759"/>
<reference evidence="2 3" key="1">
    <citation type="journal article" date="2018" name="Sci. Rep.">
        <title>Genomic signatures of local adaptation to the degree of environmental predictability in rotifers.</title>
        <authorList>
            <person name="Franch-Gras L."/>
            <person name="Hahn C."/>
            <person name="Garcia-Roger E.M."/>
            <person name="Carmona M.J."/>
            <person name="Serra M."/>
            <person name="Gomez A."/>
        </authorList>
    </citation>
    <scope>NUCLEOTIDE SEQUENCE [LARGE SCALE GENOMIC DNA]</scope>
    <source>
        <strain evidence="2">HYR1</strain>
    </source>
</reference>
<evidence type="ECO:0000313" key="3">
    <source>
        <dbReference type="Proteomes" id="UP000276133"/>
    </source>
</evidence>
<keyword evidence="1" id="KW-1133">Transmembrane helix</keyword>
<comment type="caution">
    <text evidence="2">The sequence shown here is derived from an EMBL/GenBank/DDBJ whole genome shotgun (WGS) entry which is preliminary data.</text>
</comment>
<dbReference type="EMBL" id="REGN01000042">
    <property type="protein sequence ID" value="RNA44987.1"/>
    <property type="molecule type" value="Genomic_DNA"/>
</dbReference>
<feature type="transmembrane region" description="Helical" evidence="1">
    <location>
        <begin position="92"/>
        <end position="112"/>
    </location>
</feature>
<keyword evidence="3" id="KW-1185">Reference proteome</keyword>
<evidence type="ECO:0000313" key="2">
    <source>
        <dbReference type="EMBL" id="RNA44987.1"/>
    </source>
</evidence>
<protein>
    <submittedName>
        <fullName evidence="2">Uncharacterized protein</fullName>
    </submittedName>
</protein>